<dbReference type="GO" id="GO:0006457">
    <property type="term" value="P:protein folding"/>
    <property type="evidence" value="ECO:0007669"/>
    <property type="project" value="InterPro"/>
</dbReference>
<reference evidence="4 5" key="2">
    <citation type="journal article" date="2014" name="J. Gen. Appl. Microbiol.">
        <title>The early diverging ascomycetous budding yeast Saitoella complicata has three histone deacetylases belonging to the Clr6, Hos2, and Rpd3 lineages.</title>
        <authorList>
            <person name="Nishida H."/>
            <person name="Matsumoto T."/>
            <person name="Kondo S."/>
            <person name="Hamamoto M."/>
            <person name="Yoshikawa H."/>
        </authorList>
    </citation>
    <scope>NUCLEOTIDE SEQUENCE [LARGE SCALE GENOMIC DNA]</scope>
    <source>
        <strain evidence="4 5">NRRL Y-17804</strain>
    </source>
</reference>
<dbReference type="Proteomes" id="UP000033140">
    <property type="component" value="Unassembled WGS sequence"/>
</dbReference>
<dbReference type="STRING" id="698492.A0A0E9N9U2"/>
<evidence type="ECO:0000313" key="5">
    <source>
        <dbReference type="Proteomes" id="UP000033140"/>
    </source>
</evidence>
<reference evidence="4 5" key="3">
    <citation type="journal article" date="2015" name="Genome Announc.">
        <title>Draft Genome Sequence of the Archiascomycetous Yeast Saitoella complicata.</title>
        <authorList>
            <person name="Yamauchi K."/>
            <person name="Kondo S."/>
            <person name="Hamamoto M."/>
            <person name="Takahashi Y."/>
            <person name="Ogura Y."/>
            <person name="Hayashi T."/>
            <person name="Nishida H."/>
        </authorList>
    </citation>
    <scope>NUCLEOTIDE SEQUENCE [LARGE SCALE GENOMIC DNA]</scope>
    <source>
        <strain evidence="4 5">NRRL Y-17804</strain>
    </source>
</reference>
<protein>
    <recommendedName>
        <fullName evidence="6">Prefoldin subunit 6</fullName>
    </recommendedName>
</protein>
<organism evidence="4 5">
    <name type="scientific">Saitoella complicata (strain BCRC 22490 / CBS 7301 / JCM 7358 / NBRC 10748 / NRRL Y-17804)</name>
    <dbReference type="NCBI Taxonomy" id="698492"/>
    <lineage>
        <taxon>Eukaryota</taxon>
        <taxon>Fungi</taxon>
        <taxon>Dikarya</taxon>
        <taxon>Ascomycota</taxon>
        <taxon>Taphrinomycotina</taxon>
        <taxon>Taphrinomycotina incertae sedis</taxon>
        <taxon>Saitoella</taxon>
    </lineage>
</organism>
<accession>A0A0E9N9U2</accession>
<evidence type="ECO:0000256" key="1">
    <source>
        <dbReference type="ARBA" id="ARBA00008045"/>
    </source>
</evidence>
<dbReference type="GO" id="GO:0016272">
    <property type="term" value="C:prefoldin complex"/>
    <property type="evidence" value="ECO:0007669"/>
    <property type="project" value="InterPro"/>
</dbReference>
<dbReference type="GO" id="GO:0051131">
    <property type="term" value="P:chaperone-mediated protein complex assembly"/>
    <property type="evidence" value="ECO:0007669"/>
    <property type="project" value="TreeGrafter"/>
</dbReference>
<dbReference type="GO" id="GO:0051082">
    <property type="term" value="F:unfolded protein binding"/>
    <property type="evidence" value="ECO:0007669"/>
    <property type="project" value="InterPro"/>
</dbReference>
<reference evidence="4 5" key="1">
    <citation type="journal article" date="2011" name="J. Gen. Appl. Microbiol.">
        <title>Draft genome sequencing of the enigmatic yeast Saitoella complicata.</title>
        <authorList>
            <person name="Nishida H."/>
            <person name="Hamamoto M."/>
            <person name="Sugiyama J."/>
        </authorList>
    </citation>
    <scope>NUCLEOTIDE SEQUENCE [LARGE SCALE GENOMIC DNA]</scope>
    <source>
        <strain evidence="4 5">NRRL Y-17804</strain>
    </source>
</reference>
<evidence type="ECO:0000313" key="4">
    <source>
        <dbReference type="EMBL" id="GAO46594.1"/>
    </source>
</evidence>
<keyword evidence="2" id="KW-0143">Chaperone</keyword>
<dbReference type="GO" id="GO:0005737">
    <property type="term" value="C:cytoplasm"/>
    <property type="evidence" value="ECO:0007669"/>
    <property type="project" value="TreeGrafter"/>
</dbReference>
<dbReference type="InterPro" id="IPR002777">
    <property type="entry name" value="PFD_beta-like"/>
</dbReference>
<evidence type="ECO:0008006" key="6">
    <source>
        <dbReference type="Google" id="ProtNLM"/>
    </source>
</evidence>
<dbReference type="PANTHER" id="PTHR21431:SF0">
    <property type="entry name" value="PREFOLDIN SUBUNIT 6"/>
    <property type="match status" value="1"/>
</dbReference>
<comment type="caution">
    <text evidence="4">The sequence shown here is derived from an EMBL/GenBank/DDBJ whole genome shotgun (WGS) entry which is preliminary data.</text>
</comment>
<dbReference type="Gene3D" id="1.10.287.370">
    <property type="match status" value="1"/>
</dbReference>
<keyword evidence="5" id="KW-1185">Reference proteome</keyword>
<dbReference type="AlphaFoldDB" id="A0A0E9N9U2"/>
<dbReference type="Pfam" id="PF01920">
    <property type="entry name" value="Prefoldin_2"/>
    <property type="match status" value="1"/>
</dbReference>
<dbReference type="OMA" id="VQTEFAQ"/>
<dbReference type="CDD" id="cd23161">
    <property type="entry name" value="Prefoldin_6"/>
    <property type="match status" value="1"/>
</dbReference>
<proteinExistence type="inferred from homology"/>
<gene>
    <name evidence="4" type="ORF">G7K_0821-t1</name>
</gene>
<comment type="similarity">
    <text evidence="1">Belongs to the prefoldin subunit beta family.</text>
</comment>
<dbReference type="SUPFAM" id="SSF46579">
    <property type="entry name" value="Prefoldin"/>
    <property type="match status" value="1"/>
</dbReference>
<dbReference type="InterPro" id="IPR009053">
    <property type="entry name" value="Prefoldin"/>
</dbReference>
<feature type="coiled-coil region" evidence="3">
    <location>
        <begin position="72"/>
        <end position="113"/>
    </location>
</feature>
<dbReference type="FunFam" id="1.10.287.370:FF:000003">
    <property type="entry name" value="Prefoldin subunit 6"/>
    <property type="match status" value="1"/>
</dbReference>
<evidence type="ECO:0000256" key="2">
    <source>
        <dbReference type="ARBA" id="ARBA00023186"/>
    </source>
</evidence>
<evidence type="ECO:0000256" key="3">
    <source>
        <dbReference type="SAM" id="Coils"/>
    </source>
</evidence>
<sequence length="146" mass="17002">MATLQARLEAGSNEYQTIQRDMTNAVGNRQRLDSQLQENKIVQKEFSLLDDSAKIYKLIGPVLVKQDKPEAVTNIDKRLEFIEAEIKRVEEKLKELQEKGERKKGELIKIQQMMQQEAAPKAVPENMRCLAEEDCSEYDRHIKWLK</sequence>
<dbReference type="PANTHER" id="PTHR21431">
    <property type="entry name" value="PREFOLDIN SUBUNIT 6"/>
    <property type="match status" value="1"/>
</dbReference>
<keyword evidence="3" id="KW-0175">Coiled coil</keyword>
<name>A0A0E9N9U2_SAICN</name>
<dbReference type="GO" id="GO:0051087">
    <property type="term" value="F:protein-folding chaperone binding"/>
    <property type="evidence" value="ECO:0007669"/>
    <property type="project" value="TreeGrafter"/>
</dbReference>
<dbReference type="EMBL" id="BACD03000004">
    <property type="protein sequence ID" value="GAO46594.1"/>
    <property type="molecule type" value="Genomic_DNA"/>
</dbReference>